<gene>
    <name evidence="2" type="ORF">EVEC_LOCUS11657</name>
</gene>
<dbReference type="WBParaSite" id="EVEC_0001245701-mRNA-1">
    <property type="protein sequence ID" value="EVEC_0001245701-mRNA-1"/>
    <property type="gene ID" value="EVEC_0001245701"/>
</dbReference>
<dbReference type="OrthoDB" id="5860110at2759"/>
<keyword evidence="3" id="KW-1185">Reference proteome</keyword>
<keyword evidence="1" id="KW-0472">Membrane</keyword>
<name>A0A0N4VNB1_ENTVE</name>
<proteinExistence type="predicted"/>
<dbReference type="AlphaFoldDB" id="A0A0N4VNB1"/>
<dbReference type="STRING" id="51028.A0A0N4VNB1"/>
<accession>A0A0N4VNB1</accession>
<reference evidence="2 3" key="2">
    <citation type="submission" date="2018-10" db="EMBL/GenBank/DDBJ databases">
        <authorList>
            <consortium name="Pathogen Informatics"/>
        </authorList>
    </citation>
    <scope>NUCLEOTIDE SEQUENCE [LARGE SCALE GENOMIC DNA]</scope>
</reference>
<protein>
    <submittedName>
        <fullName evidence="4">Neur_chan_memb domain-containing protein</fullName>
    </submittedName>
</protein>
<keyword evidence="1" id="KW-0812">Transmembrane</keyword>
<evidence type="ECO:0000256" key="1">
    <source>
        <dbReference type="SAM" id="Phobius"/>
    </source>
</evidence>
<sequence>MVFLTTLLNSDYVTTPWAVLGTFDNKYANSSLVLVTLNFAIVLAAVSTIERAFIVKICQPEFYSRAVKFFIDQLPYEVGKRFVPLERTPPFIVFGSFLHFLTWCVTVVFVFYGICIMLEAIETLSPVSKYATIVVMTLLPKTLSLTYEFHDMKTQNEIPGEWKPEKWEAEKVLKQELVDSIKSRNLEQSKTINEKSTEKRERMPYELAYQQSDDRPSAKTPFNHFTPADSSYISVFHCQMLWKELTSSYLTHRERRSFQEEAVQRVMDVCHAYDDYETEVVPQRLLIVDQWLCEIKAADR</sequence>
<evidence type="ECO:0000313" key="4">
    <source>
        <dbReference type="WBParaSite" id="EVEC_0001245701-mRNA-1"/>
    </source>
</evidence>
<evidence type="ECO:0000313" key="3">
    <source>
        <dbReference type="Proteomes" id="UP000274131"/>
    </source>
</evidence>
<keyword evidence="1" id="KW-1133">Transmembrane helix</keyword>
<feature type="transmembrane region" description="Helical" evidence="1">
    <location>
        <begin position="91"/>
        <end position="114"/>
    </location>
</feature>
<organism evidence="4">
    <name type="scientific">Enterobius vermicularis</name>
    <name type="common">Human pinworm</name>
    <dbReference type="NCBI Taxonomy" id="51028"/>
    <lineage>
        <taxon>Eukaryota</taxon>
        <taxon>Metazoa</taxon>
        <taxon>Ecdysozoa</taxon>
        <taxon>Nematoda</taxon>
        <taxon>Chromadorea</taxon>
        <taxon>Rhabditida</taxon>
        <taxon>Spirurina</taxon>
        <taxon>Oxyuridomorpha</taxon>
        <taxon>Oxyuroidea</taxon>
        <taxon>Oxyuridae</taxon>
        <taxon>Enterobius</taxon>
    </lineage>
</organism>
<dbReference type="EMBL" id="UXUI01012462">
    <property type="protein sequence ID" value="VDD96906.1"/>
    <property type="molecule type" value="Genomic_DNA"/>
</dbReference>
<reference evidence="4" key="1">
    <citation type="submission" date="2017-02" db="UniProtKB">
        <authorList>
            <consortium name="WormBaseParasite"/>
        </authorList>
    </citation>
    <scope>IDENTIFICATION</scope>
</reference>
<evidence type="ECO:0000313" key="2">
    <source>
        <dbReference type="EMBL" id="VDD96906.1"/>
    </source>
</evidence>
<feature type="transmembrane region" description="Helical" evidence="1">
    <location>
        <begin position="27"/>
        <end position="46"/>
    </location>
</feature>
<dbReference type="Proteomes" id="UP000274131">
    <property type="component" value="Unassembled WGS sequence"/>
</dbReference>